<dbReference type="Pfam" id="PF08241">
    <property type="entry name" value="Methyltransf_11"/>
    <property type="match status" value="1"/>
</dbReference>
<dbReference type="CDD" id="cd02440">
    <property type="entry name" value="AdoMet_MTases"/>
    <property type="match status" value="1"/>
</dbReference>
<dbReference type="EMBL" id="BNDS01000003">
    <property type="protein sequence ID" value="GHH97515.1"/>
    <property type="molecule type" value="Genomic_DNA"/>
</dbReference>
<evidence type="ECO:0000313" key="3">
    <source>
        <dbReference type="Proteomes" id="UP000637074"/>
    </source>
</evidence>
<evidence type="ECO:0000259" key="1">
    <source>
        <dbReference type="Pfam" id="PF08241"/>
    </source>
</evidence>
<evidence type="ECO:0000313" key="2">
    <source>
        <dbReference type="EMBL" id="GHH97515.1"/>
    </source>
</evidence>
<dbReference type="PANTHER" id="PTHR43591">
    <property type="entry name" value="METHYLTRANSFERASE"/>
    <property type="match status" value="1"/>
</dbReference>
<protein>
    <recommendedName>
        <fullName evidence="1">Methyltransferase type 11 domain-containing protein</fullName>
    </recommendedName>
</protein>
<comment type="caution">
    <text evidence="2">The sequence shown here is derived from an EMBL/GenBank/DDBJ whole genome shotgun (WGS) entry which is preliminary data.</text>
</comment>
<dbReference type="SUPFAM" id="SSF53335">
    <property type="entry name" value="S-adenosyl-L-methionine-dependent methyltransferases"/>
    <property type="match status" value="1"/>
</dbReference>
<gene>
    <name evidence="2" type="ORF">AM1BK_10580</name>
</gene>
<feature type="domain" description="Methyltransferase type 11" evidence="1">
    <location>
        <begin position="3"/>
        <end position="94"/>
    </location>
</feature>
<accession>A0ABQ3N0X2</accession>
<reference evidence="2 3" key="1">
    <citation type="journal article" date="2022" name="Int. J. Syst. Evol. Microbiol.">
        <title>Neobacillus kokaensis sp. nov., isolated from soil.</title>
        <authorList>
            <person name="Yuki K."/>
            <person name="Matsubara H."/>
            <person name="Yamaguchi S."/>
        </authorList>
    </citation>
    <scope>NUCLEOTIDE SEQUENCE [LARGE SCALE GENOMIC DNA]</scope>
    <source>
        <strain evidence="2 3">LOB 377</strain>
    </source>
</reference>
<dbReference type="InterPro" id="IPR013216">
    <property type="entry name" value="Methyltransf_11"/>
</dbReference>
<dbReference type="InterPro" id="IPR029063">
    <property type="entry name" value="SAM-dependent_MTases_sf"/>
</dbReference>
<dbReference type="PANTHER" id="PTHR43591:SF24">
    <property type="entry name" value="2-METHOXY-6-POLYPRENYL-1,4-BENZOQUINOL METHYLASE, MITOCHONDRIAL"/>
    <property type="match status" value="1"/>
</dbReference>
<sequence>MFVGVGTGADLALVPVNQLEITAIDYSEEMLQQARKKFTSSVIKFHRMDAQELQLPDNSFDYVIASLILYVVPDSGKTFSEMIRVTRQDGQIIIFDKFTTKPSLLKKVIRPVIKVFGTDIGLSFEKIAEGHDGQRIILLEDHPVMFGGMYRKIKIRKK</sequence>
<proteinExistence type="predicted"/>
<name>A0ABQ3N0X2_9BACI</name>
<dbReference type="Proteomes" id="UP000637074">
    <property type="component" value="Unassembled WGS sequence"/>
</dbReference>
<organism evidence="2 3">
    <name type="scientific">Neobacillus kokaensis</name>
    <dbReference type="NCBI Taxonomy" id="2759023"/>
    <lineage>
        <taxon>Bacteria</taxon>
        <taxon>Bacillati</taxon>
        <taxon>Bacillota</taxon>
        <taxon>Bacilli</taxon>
        <taxon>Bacillales</taxon>
        <taxon>Bacillaceae</taxon>
        <taxon>Neobacillus</taxon>
    </lineage>
</organism>
<keyword evidence="3" id="KW-1185">Reference proteome</keyword>
<dbReference type="Gene3D" id="3.40.50.150">
    <property type="entry name" value="Vaccinia Virus protein VP39"/>
    <property type="match status" value="1"/>
</dbReference>